<dbReference type="RefSeq" id="WP_071321576.1">
    <property type="nucleotide sequence ID" value="NZ_BDNC01000033.1"/>
</dbReference>
<proteinExistence type="predicted"/>
<dbReference type="EMBL" id="LBGZ01000029">
    <property type="protein sequence ID" value="PBJ39155.1"/>
    <property type="molecule type" value="Genomic_DNA"/>
</dbReference>
<dbReference type="AlphaFoldDB" id="A0A2A3LCZ4"/>
<feature type="compositionally biased region" description="Polar residues" evidence="1">
    <location>
        <begin position="534"/>
        <end position="563"/>
    </location>
</feature>
<feature type="compositionally biased region" description="Low complexity" evidence="1">
    <location>
        <begin position="575"/>
        <end position="586"/>
    </location>
</feature>
<name>A0A2A3LCZ4_MYCAV</name>
<dbReference type="Proteomes" id="UP000218842">
    <property type="component" value="Unassembled WGS sequence"/>
</dbReference>
<accession>A0A2A3LCZ4</accession>
<feature type="compositionally biased region" description="Basic and acidic residues" evidence="1">
    <location>
        <begin position="587"/>
        <end position="597"/>
    </location>
</feature>
<gene>
    <name evidence="2" type="ORF">XV03_04040</name>
</gene>
<comment type="caution">
    <text evidence="2">The sequence shown here is derived from an EMBL/GenBank/DDBJ whole genome shotgun (WGS) entry which is preliminary data.</text>
</comment>
<feature type="region of interest" description="Disordered" evidence="1">
    <location>
        <begin position="511"/>
        <end position="597"/>
    </location>
</feature>
<evidence type="ECO:0000313" key="2">
    <source>
        <dbReference type="EMBL" id="PBJ39155.1"/>
    </source>
</evidence>
<evidence type="ECO:0000256" key="1">
    <source>
        <dbReference type="SAM" id="MobiDB-lite"/>
    </source>
</evidence>
<evidence type="ECO:0000313" key="3">
    <source>
        <dbReference type="Proteomes" id="UP000218842"/>
    </source>
</evidence>
<reference evidence="2 3" key="1">
    <citation type="journal article" date="2017" name="Genome Biol. Evol.">
        <title>Population Structure and Local Adaptation of MAC Lung Disease Agent Mycobacterium avium subsp. hominissuis.</title>
        <authorList>
            <person name="Yano H."/>
            <person name="Iwamoto T."/>
            <person name="Nishiuchi Y."/>
            <person name="Nakajima C."/>
            <person name="Starkova D.A."/>
            <person name="Mokrousov I."/>
            <person name="Narvskaya O."/>
            <person name="Yoshida S."/>
            <person name="Arikawa K."/>
            <person name="Nakanishi N."/>
            <person name="Osaki K."/>
            <person name="Nakagawa I."/>
            <person name="Ato M."/>
            <person name="Suzuki Y."/>
            <person name="Maruyama F."/>
        </authorList>
    </citation>
    <scope>NUCLEOTIDE SEQUENCE [LARGE SCALE GENOMIC DNA]</scope>
    <source>
        <strain evidence="2 3">OCU466</strain>
    </source>
</reference>
<protein>
    <submittedName>
        <fullName evidence="2">Uncharacterized protein</fullName>
    </submittedName>
</protein>
<sequence length="597" mass="57565">MSRHLTGRHRAAATAIPVQHFINPAASSIARPGRASTAAIASRSYPTTALALTTATALAFAPLITTQHPGPALPAVSAPHVQLTALVDIAAVRAVIASANNELNSLDATVTAIVGVPGQTISGALATAATLNTQFWQGLTGAAQANPLLLGALKALQSTSSGALTQLASTVSDANGGLTLTTDQLTTLLTSTLAGSATTAAVAAAAVVNDPLSLVNYLGLLTAPLNIAGEGIDAAIQAAANLTVNGLSAVDTVIHGVTGEVATVVGGVNTLLAGVKGAINNPTIDGLITAAQAVAIAPVTGLLAAVNGASSVITSALGEGITVVATEAQNVVSTWLGNASSSGAVAAALKQIGSAPLSPAAYIAAVGDLGTAAVSTVMDVTSGVVSGLAPIPFKAAAKLVNAGASVLNAWNNGVAQLGAGLGQAVGLPSLVTNALYGVAAVANTAVNVTAAAISGALNAIAATVSFGTKLTGLYSPASPAAAKASAATAAVAAATSNLKTTAAAAVGAVKSASAPTTAPAEPAKKEKKAKTSEPNSATKTPAAQSAPASNPKTASQPSKTAQPGASKHEADKADGTPAKAAATKTAPTKENKGGHHR</sequence>
<organism evidence="2 3">
    <name type="scientific">Mycobacterium avium subsp. hominissuis</name>
    <dbReference type="NCBI Taxonomy" id="439334"/>
    <lineage>
        <taxon>Bacteria</taxon>
        <taxon>Bacillati</taxon>
        <taxon>Actinomycetota</taxon>
        <taxon>Actinomycetes</taxon>
        <taxon>Mycobacteriales</taxon>
        <taxon>Mycobacteriaceae</taxon>
        <taxon>Mycobacterium</taxon>
        <taxon>Mycobacterium avium complex (MAC)</taxon>
    </lineage>
</organism>
<feature type="compositionally biased region" description="Low complexity" evidence="1">
    <location>
        <begin position="511"/>
        <end position="521"/>
    </location>
</feature>